<evidence type="ECO:0000313" key="2">
    <source>
        <dbReference type="EMBL" id="TEB06481.1"/>
    </source>
</evidence>
<dbReference type="Proteomes" id="UP000298324">
    <property type="component" value="Unassembled WGS sequence"/>
</dbReference>
<reference evidence="2 3" key="1">
    <citation type="journal article" date="2018" name="Environ. Microbiol.">
        <title>Novel energy conservation strategies and behaviour of Pelotomaculum schinkii driving syntrophic propionate catabolism.</title>
        <authorList>
            <person name="Hidalgo-Ahumada C.A.P."/>
            <person name="Nobu M.K."/>
            <person name="Narihiro T."/>
            <person name="Tamaki H."/>
            <person name="Liu W.T."/>
            <person name="Kamagata Y."/>
            <person name="Stams A.J.M."/>
            <person name="Imachi H."/>
            <person name="Sousa D.Z."/>
        </authorList>
    </citation>
    <scope>NUCLEOTIDE SEQUENCE [LARGE SCALE GENOMIC DNA]</scope>
    <source>
        <strain evidence="2 3">HH</strain>
    </source>
</reference>
<dbReference type="RefSeq" id="WP_190238734.1">
    <property type="nucleotide sequence ID" value="NZ_QFGA01000001.1"/>
</dbReference>
<feature type="coiled-coil region" evidence="1">
    <location>
        <begin position="11"/>
        <end position="45"/>
    </location>
</feature>
<gene>
    <name evidence="2" type="ORF">Psch_00009</name>
</gene>
<accession>A0A4Y7RCM6</accession>
<comment type="caution">
    <text evidence="2">The sequence shown here is derived from an EMBL/GenBank/DDBJ whole genome shotgun (WGS) entry which is preliminary data.</text>
</comment>
<dbReference type="AlphaFoldDB" id="A0A4Y7RCM6"/>
<protein>
    <submittedName>
        <fullName evidence="2">Uncharacterized protein</fullName>
    </submittedName>
</protein>
<keyword evidence="3" id="KW-1185">Reference proteome</keyword>
<evidence type="ECO:0000313" key="3">
    <source>
        <dbReference type="Proteomes" id="UP000298324"/>
    </source>
</evidence>
<proteinExistence type="predicted"/>
<sequence>MDQLFQLHKQIQDLRQEVSTINQVANQLQRAEANNAAQLQRLQQNEVISTQQLQNIQQMCNRINQEVNVISNVAQQVSSQMVNRPFTSGQYGANIGSQFATGQFGNMGTIGTMATAGLYNPNQFSSYGSTQVAPTDLSSLANYWGQGLNPQDMSISSQYLSNQNKQFMPQSYGAATYATGITQNIPYQYGTTGITGSQYIPSYSTSLSTPNQFGVSLSTPNQFGTSLSTPNQFGTSLSAPNQFGTSLSTPNQFGTSLSTPNQFGTSLSTPNQFGTSLSTPNQFGTSLSTPNQFGTGMVGTQSANMLGTQYIGSSF</sequence>
<dbReference type="EMBL" id="QFGA01000001">
    <property type="protein sequence ID" value="TEB06481.1"/>
    <property type="molecule type" value="Genomic_DNA"/>
</dbReference>
<name>A0A4Y7RCM6_9FIRM</name>
<evidence type="ECO:0000256" key="1">
    <source>
        <dbReference type="SAM" id="Coils"/>
    </source>
</evidence>
<organism evidence="2 3">
    <name type="scientific">Pelotomaculum schinkii</name>
    <dbReference type="NCBI Taxonomy" id="78350"/>
    <lineage>
        <taxon>Bacteria</taxon>
        <taxon>Bacillati</taxon>
        <taxon>Bacillota</taxon>
        <taxon>Clostridia</taxon>
        <taxon>Eubacteriales</taxon>
        <taxon>Desulfotomaculaceae</taxon>
        <taxon>Pelotomaculum</taxon>
    </lineage>
</organism>
<keyword evidence="1" id="KW-0175">Coiled coil</keyword>